<protein>
    <submittedName>
        <fullName evidence="8">NAD-dependent protein deacylase</fullName>
    </submittedName>
</protein>
<comment type="subcellular location">
    <subcellularLocation>
        <location evidence="1">Mitochondrion</location>
    </subcellularLocation>
</comment>
<accession>A0A1C7MH22</accession>
<evidence type="ECO:0000256" key="1">
    <source>
        <dbReference type="ARBA" id="ARBA00004173"/>
    </source>
</evidence>
<dbReference type="GO" id="GO:0070403">
    <property type="term" value="F:NAD+ binding"/>
    <property type="evidence" value="ECO:0007669"/>
    <property type="project" value="InterPro"/>
</dbReference>
<dbReference type="OrthoDB" id="424302at2759"/>
<dbReference type="InterPro" id="IPR003000">
    <property type="entry name" value="Sirtuin"/>
</dbReference>
<evidence type="ECO:0000256" key="2">
    <source>
        <dbReference type="ARBA" id="ARBA00006924"/>
    </source>
</evidence>
<comment type="caution">
    <text evidence="8">The sequence shown here is derived from an EMBL/GenBank/DDBJ whole genome shotgun (WGS) entry which is preliminary data.</text>
</comment>
<evidence type="ECO:0000313" key="8">
    <source>
        <dbReference type="EMBL" id="OBZ75656.1"/>
    </source>
</evidence>
<dbReference type="GO" id="GO:0017136">
    <property type="term" value="F:histone deacetylase activity, NAD-dependent"/>
    <property type="evidence" value="ECO:0007669"/>
    <property type="project" value="TreeGrafter"/>
</dbReference>
<feature type="binding site" evidence="6">
    <location>
        <position position="159"/>
    </location>
    <ligand>
        <name>Zn(2+)</name>
        <dbReference type="ChEBI" id="CHEBI:29105"/>
    </ligand>
</feature>
<keyword evidence="6" id="KW-0479">Metal-binding</keyword>
<keyword evidence="4" id="KW-0520">NAD</keyword>
<keyword evidence="6" id="KW-0862">Zinc</keyword>
<evidence type="ECO:0000259" key="7">
    <source>
        <dbReference type="PROSITE" id="PS50305"/>
    </source>
</evidence>
<reference evidence="8 9" key="1">
    <citation type="submission" date="2016-03" db="EMBL/GenBank/DDBJ databases">
        <title>Whole genome sequencing of Grifola frondosa 9006-11.</title>
        <authorList>
            <person name="Min B."/>
            <person name="Park H."/>
            <person name="Kim J.-G."/>
            <person name="Cho H."/>
            <person name="Oh Y.-L."/>
            <person name="Kong W.-S."/>
            <person name="Choi I.-G."/>
        </authorList>
    </citation>
    <scope>NUCLEOTIDE SEQUENCE [LARGE SCALE GENOMIC DNA]</scope>
    <source>
        <strain evidence="8 9">9006-11</strain>
    </source>
</reference>
<dbReference type="InterPro" id="IPR026591">
    <property type="entry name" value="Sirtuin_cat_small_dom_sf"/>
</dbReference>
<dbReference type="AlphaFoldDB" id="A0A1C7MH22"/>
<dbReference type="Proteomes" id="UP000092993">
    <property type="component" value="Unassembled WGS sequence"/>
</dbReference>
<evidence type="ECO:0000256" key="5">
    <source>
        <dbReference type="ARBA" id="ARBA00023128"/>
    </source>
</evidence>
<gene>
    <name evidence="8" type="ORF">A0H81_04476</name>
</gene>
<feature type="binding site" evidence="6">
    <location>
        <position position="194"/>
    </location>
    <ligand>
        <name>Zn(2+)</name>
        <dbReference type="ChEBI" id="CHEBI:29105"/>
    </ligand>
</feature>
<feature type="active site" description="Proton acceptor" evidence="6">
    <location>
        <position position="148"/>
    </location>
</feature>
<dbReference type="PANTHER" id="PTHR11085:SF10">
    <property type="entry name" value="NAD-DEPENDENT PROTEIN DEACYLASE SIRTUIN-5, MITOCHONDRIAL-RELATED"/>
    <property type="match status" value="1"/>
</dbReference>
<dbReference type="Gene3D" id="3.40.50.1220">
    <property type="entry name" value="TPP-binding domain"/>
    <property type="match status" value="1"/>
</dbReference>
<evidence type="ECO:0000256" key="4">
    <source>
        <dbReference type="ARBA" id="ARBA00023027"/>
    </source>
</evidence>
<organism evidence="8 9">
    <name type="scientific">Grifola frondosa</name>
    <name type="common">Maitake</name>
    <name type="synonym">Polyporus frondosus</name>
    <dbReference type="NCBI Taxonomy" id="5627"/>
    <lineage>
        <taxon>Eukaryota</taxon>
        <taxon>Fungi</taxon>
        <taxon>Dikarya</taxon>
        <taxon>Basidiomycota</taxon>
        <taxon>Agaricomycotina</taxon>
        <taxon>Agaricomycetes</taxon>
        <taxon>Polyporales</taxon>
        <taxon>Grifolaceae</taxon>
        <taxon>Grifola</taxon>
    </lineage>
</organism>
<evidence type="ECO:0000313" key="9">
    <source>
        <dbReference type="Proteomes" id="UP000092993"/>
    </source>
</evidence>
<dbReference type="InterPro" id="IPR029035">
    <property type="entry name" value="DHS-like_NAD/FAD-binding_dom"/>
</dbReference>
<keyword evidence="3" id="KW-0808">Transferase</keyword>
<keyword evidence="9" id="KW-1185">Reference proteome</keyword>
<dbReference type="STRING" id="5627.A0A1C7MH22"/>
<dbReference type="InterPro" id="IPR050134">
    <property type="entry name" value="NAD-dep_sirtuin_deacylases"/>
</dbReference>
<proteinExistence type="inferred from homology"/>
<dbReference type="OMA" id="KCATIAF"/>
<name>A0A1C7MH22_GRIFR</name>
<feature type="domain" description="Deacetylase sirtuin-type" evidence="7">
    <location>
        <begin position="1"/>
        <end position="291"/>
    </location>
</feature>
<comment type="similarity">
    <text evidence="2">Belongs to the sirtuin family. Class I subfamily.</text>
</comment>
<dbReference type="GO" id="GO:0005739">
    <property type="term" value="C:mitochondrion"/>
    <property type="evidence" value="ECO:0007669"/>
    <property type="project" value="UniProtKB-SubCell"/>
</dbReference>
<dbReference type="SUPFAM" id="SSF52467">
    <property type="entry name" value="DHS-like NAD/FAD-binding domain"/>
    <property type="match status" value="1"/>
</dbReference>
<dbReference type="GO" id="GO:0046872">
    <property type="term" value="F:metal ion binding"/>
    <property type="evidence" value="ECO:0007669"/>
    <property type="project" value="UniProtKB-KW"/>
</dbReference>
<sequence length="331" mass="36176">MPPSSTVEDFRRVLRDSKNIIAIVGAGLSAASGIPTWRDSGGVWKSYDPSTIATPTAFATNPSLVWQHYHAMRERALKATPNPAHFALALLCIPSFLSTVAPAAKFTLVTQNIDGLSVRALDITTAQHANGSGNLASESEISRLYEMHGRVLDTLCTSCGHREYNPADPLCPALAASDLGSSEGQIPVEELPHCLQCGGLLRPGVVWFEELPHHSREIWEVVDAADVCLLIGTSSKVQPAAAYAYEIADRGGKVAVFNKERSEGDEERDFLFLGPCEETLHKFSLALGQTTCKVSIRTDILQDAECIRRRPPYLVHLRSVVRRHDKPQARN</sequence>
<feature type="binding site" evidence="6">
    <location>
        <position position="197"/>
    </location>
    <ligand>
        <name>Zn(2+)</name>
        <dbReference type="ChEBI" id="CHEBI:29105"/>
    </ligand>
</feature>
<feature type="binding site" evidence="6">
    <location>
        <position position="156"/>
    </location>
    <ligand>
        <name>Zn(2+)</name>
        <dbReference type="ChEBI" id="CHEBI:29105"/>
    </ligand>
</feature>
<dbReference type="Gene3D" id="3.30.1600.10">
    <property type="entry name" value="SIR2/SIRT2 'Small Domain"/>
    <property type="match status" value="1"/>
</dbReference>
<dbReference type="GO" id="GO:0005634">
    <property type="term" value="C:nucleus"/>
    <property type="evidence" value="ECO:0007669"/>
    <property type="project" value="TreeGrafter"/>
</dbReference>
<dbReference type="Pfam" id="PF02146">
    <property type="entry name" value="SIR2"/>
    <property type="match status" value="1"/>
</dbReference>
<dbReference type="InterPro" id="IPR026590">
    <property type="entry name" value="Ssirtuin_cat_dom"/>
</dbReference>
<dbReference type="PROSITE" id="PS50305">
    <property type="entry name" value="SIRTUIN"/>
    <property type="match status" value="1"/>
</dbReference>
<dbReference type="EMBL" id="LUGG01000004">
    <property type="protein sequence ID" value="OBZ75656.1"/>
    <property type="molecule type" value="Genomic_DNA"/>
</dbReference>
<keyword evidence="5" id="KW-0496">Mitochondrion</keyword>
<evidence type="ECO:0000256" key="6">
    <source>
        <dbReference type="PROSITE-ProRule" id="PRU00236"/>
    </source>
</evidence>
<dbReference type="PANTHER" id="PTHR11085">
    <property type="entry name" value="NAD-DEPENDENT PROTEIN DEACYLASE SIRTUIN-5, MITOCHONDRIAL-RELATED"/>
    <property type="match status" value="1"/>
</dbReference>
<evidence type="ECO:0000256" key="3">
    <source>
        <dbReference type="ARBA" id="ARBA00022679"/>
    </source>
</evidence>